<feature type="domain" description="Glycosyl transferase family 1" evidence="1">
    <location>
        <begin position="194"/>
        <end position="354"/>
    </location>
</feature>
<dbReference type="InterPro" id="IPR050194">
    <property type="entry name" value="Glycosyltransferase_grp1"/>
</dbReference>
<gene>
    <name evidence="3" type="ORF">AKJ51_04430</name>
</gene>
<protein>
    <recommendedName>
        <fullName evidence="5">Glycosyl transferase family 1 domain-containing protein</fullName>
    </recommendedName>
</protein>
<dbReference type="Gene3D" id="3.40.50.2000">
    <property type="entry name" value="Glycogen Phosphorylase B"/>
    <property type="match status" value="2"/>
</dbReference>
<dbReference type="InterPro" id="IPR028098">
    <property type="entry name" value="Glyco_trans_4-like_N"/>
</dbReference>
<dbReference type="Proteomes" id="UP000070263">
    <property type="component" value="Unassembled WGS sequence"/>
</dbReference>
<dbReference type="InterPro" id="IPR001296">
    <property type="entry name" value="Glyco_trans_1"/>
</dbReference>
<dbReference type="Pfam" id="PF13439">
    <property type="entry name" value="Glyco_transf_4"/>
    <property type="match status" value="1"/>
</dbReference>
<dbReference type="Pfam" id="PF00534">
    <property type="entry name" value="Glycos_transf_1"/>
    <property type="match status" value="1"/>
</dbReference>
<feature type="domain" description="Glycosyltransferase subfamily 4-like N-terminal" evidence="2">
    <location>
        <begin position="15"/>
        <end position="183"/>
    </location>
</feature>
<organism evidence="3 4">
    <name type="scientific">candidate division MSBL1 archaeon SCGC-AAA382A20</name>
    <dbReference type="NCBI Taxonomy" id="1698280"/>
    <lineage>
        <taxon>Archaea</taxon>
        <taxon>Methanobacteriati</taxon>
        <taxon>Methanobacteriota</taxon>
        <taxon>candidate division MSBL1</taxon>
    </lineage>
</organism>
<dbReference type="GO" id="GO:0016757">
    <property type="term" value="F:glycosyltransferase activity"/>
    <property type="evidence" value="ECO:0007669"/>
    <property type="project" value="InterPro"/>
</dbReference>
<dbReference type="SUPFAM" id="SSF53756">
    <property type="entry name" value="UDP-Glycosyltransferase/glycogen phosphorylase"/>
    <property type="match status" value="1"/>
</dbReference>
<evidence type="ECO:0000313" key="4">
    <source>
        <dbReference type="Proteomes" id="UP000070263"/>
    </source>
</evidence>
<sequence>MKIGVVAQGIYPFDFGGHEIRIGELSRRIARDHEVHVYVPLRSEKEKYPKEHEEVKIHPVKVRPKSEAFSDLLISIPFAYKMKKNLKRGNYDVVDLYQHSFPFEKGDTKVAASIGAYFASFKHRSAFRKLVTSPIIALRVLLTKIKVSFSDLTICLSDLSEKEAKLHFKVPGEKIKKIKNGVSESFQPDLKTGNLRKNLGISEEDFIVTYIGRLEKEKGVQDLIKAIGKMRSSSAKALIIGKGKYKKNLIKESHSFSGKIKFVEPVKHEKIPQYLNLSDLFVLPSYWEVQPLTCIEAMACGTPVIATGVGGVPEIVKDRNNGLIVPPKNPEVLAQKISELENRTELRKKLIKNGLRLAKERTWEKIAQKTLETYRSLVNQC</sequence>
<dbReference type="CDD" id="cd03801">
    <property type="entry name" value="GT4_PimA-like"/>
    <property type="match status" value="1"/>
</dbReference>
<dbReference type="EMBL" id="LHYE01000066">
    <property type="protein sequence ID" value="KXB05944.1"/>
    <property type="molecule type" value="Genomic_DNA"/>
</dbReference>
<comment type="caution">
    <text evidence="3">The sequence shown here is derived from an EMBL/GenBank/DDBJ whole genome shotgun (WGS) entry which is preliminary data.</text>
</comment>
<evidence type="ECO:0000259" key="2">
    <source>
        <dbReference type="Pfam" id="PF13439"/>
    </source>
</evidence>
<proteinExistence type="predicted"/>
<reference evidence="3 4" key="1">
    <citation type="journal article" date="2016" name="Sci. Rep.">
        <title>Metabolic traits of an uncultured archaeal lineage -MSBL1- from brine pools of the Red Sea.</title>
        <authorList>
            <person name="Mwirichia R."/>
            <person name="Alam I."/>
            <person name="Rashid M."/>
            <person name="Vinu M."/>
            <person name="Ba-Alawi W."/>
            <person name="Anthony Kamau A."/>
            <person name="Kamanda Ngugi D."/>
            <person name="Goker M."/>
            <person name="Klenk H.P."/>
            <person name="Bajic V."/>
            <person name="Stingl U."/>
        </authorList>
    </citation>
    <scope>NUCLEOTIDE SEQUENCE [LARGE SCALE GENOMIC DNA]</scope>
    <source>
        <strain evidence="3">SCGC-AAA382A20</strain>
    </source>
</reference>
<evidence type="ECO:0000313" key="3">
    <source>
        <dbReference type="EMBL" id="KXB05944.1"/>
    </source>
</evidence>
<name>A0A133VHP4_9EURY</name>
<dbReference type="PANTHER" id="PTHR45947:SF3">
    <property type="entry name" value="SULFOQUINOVOSYL TRANSFERASE SQD2"/>
    <property type="match status" value="1"/>
</dbReference>
<keyword evidence="4" id="KW-1185">Reference proteome</keyword>
<evidence type="ECO:0008006" key="5">
    <source>
        <dbReference type="Google" id="ProtNLM"/>
    </source>
</evidence>
<dbReference type="AlphaFoldDB" id="A0A133VHP4"/>
<dbReference type="PANTHER" id="PTHR45947">
    <property type="entry name" value="SULFOQUINOVOSYL TRANSFERASE SQD2"/>
    <property type="match status" value="1"/>
</dbReference>
<evidence type="ECO:0000259" key="1">
    <source>
        <dbReference type="Pfam" id="PF00534"/>
    </source>
</evidence>
<accession>A0A133VHP4</accession>